<evidence type="ECO:0000256" key="2">
    <source>
        <dbReference type="PROSITE-ProRule" id="PRU01248"/>
    </source>
</evidence>
<dbReference type="EMBL" id="MGFR01000004">
    <property type="protein sequence ID" value="OGM09503.1"/>
    <property type="molecule type" value="Genomic_DNA"/>
</dbReference>
<comment type="caution">
    <text evidence="4">The sequence shown here is derived from an EMBL/GenBank/DDBJ whole genome shotgun (WGS) entry which is preliminary data.</text>
</comment>
<dbReference type="Pfam" id="PF02899">
    <property type="entry name" value="Phage_int_SAM_1"/>
    <property type="match status" value="1"/>
</dbReference>
<dbReference type="AlphaFoldDB" id="A0A1F7X3P5"/>
<dbReference type="GO" id="GO:0003677">
    <property type="term" value="F:DNA binding"/>
    <property type="evidence" value="ECO:0007669"/>
    <property type="project" value="UniProtKB-UniRule"/>
</dbReference>
<gene>
    <name evidence="4" type="ORF">A2Y68_01125</name>
</gene>
<dbReference type="STRING" id="1802479.A2Y68_01125"/>
<feature type="domain" description="Core-binding (CB)" evidence="3">
    <location>
        <begin position="126"/>
        <end position="168"/>
    </location>
</feature>
<protein>
    <recommendedName>
        <fullName evidence="3">Core-binding (CB) domain-containing protein</fullName>
    </recommendedName>
</protein>
<organism evidence="4 5">
    <name type="scientific">Candidatus Woesebacteria bacterium RBG_13_46_13</name>
    <dbReference type="NCBI Taxonomy" id="1802479"/>
    <lineage>
        <taxon>Bacteria</taxon>
        <taxon>Candidatus Woeseibacteriota</taxon>
    </lineage>
</organism>
<feature type="domain" description="Core-binding (CB)" evidence="3">
    <location>
        <begin position="5"/>
        <end position="100"/>
    </location>
</feature>
<dbReference type="InterPro" id="IPR004107">
    <property type="entry name" value="Integrase_SAM-like_N"/>
</dbReference>
<dbReference type="InterPro" id="IPR010998">
    <property type="entry name" value="Integrase_recombinase_N"/>
</dbReference>
<evidence type="ECO:0000256" key="1">
    <source>
        <dbReference type="ARBA" id="ARBA00023125"/>
    </source>
</evidence>
<dbReference type="PROSITE" id="PS51900">
    <property type="entry name" value="CB"/>
    <property type="match status" value="2"/>
</dbReference>
<keyword evidence="1 2" id="KW-0238">DNA-binding</keyword>
<evidence type="ECO:0000313" key="4">
    <source>
        <dbReference type="EMBL" id="OGM09503.1"/>
    </source>
</evidence>
<evidence type="ECO:0000259" key="3">
    <source>
        <dbReference type="PROSITE" id="PS51900"/>
    </source>
</evidence>
<dbReference type="InterPro" id="IPR044068">
    <property type="entry name" value="CB"/>
</dbReference>
<dbReference type="SUPFAM" id="SSF47823">
    <property type="entry name" value="lambda integrase-like, N-terminal domain"/>
    <property type="match status" value="1"/>
</dbReference>
<dbReference type="Gene3D" id="1.10.150.130">
    <property type="match status" value="2"/>
</dbReference>
<sequence>MKTNILEDKIISSFFESLSYDHYSSITLKNYRSDISNFIDWFILGVRSLGVFAESFSEAIPFLKKETSSSYTASLIQSNIPFATINRRLSALRRFSRYLLASQILSFDFMQGVVNVSSNTPKEKIESSGEILKAFEKHMVEQVASPNTVKNYLSDTRHFLSWLEKRSI</sequence>
<dbReference type="GO" id="GO:0015074">
    <property type="term" value="P:DNA integration"/>
    <property type="evidence" value="ECO:0007669"/>
    <property type="project" value="InterPro"/>
</dbReference>
<reference evidence="4 5" key="1">
    <citation type="journal article" date="2016" name="Nat. Commun.">
        <title>Thousands of microbial genomes shed light on interconnected biogeochemical processes in an aquifer system.</title>
        <authorList>
            <person name="Anantharaman K."/>
            <person name="Brown C.T."/>
            <person name="Hug L.A."/>
            <person name="Sharon I."/>
            <person name="Castelle C.J."/>
            <person name="Probst A.J."/>
            <person name="Thomas B.C."/>
            <person name="Singh A."/>
            <person name="Wilkins M.J."/>
            <person name="Karaoz U."/>
            <person name="Brodie E.L."/>
            <person name="Williams K.H."/>
            <person name="Hubbard S.S."/>
            <person name="Banfield J.F."/>
        </authorList>
    </citation>
    <scope>NUCLEOTIDE SEQUENCE [LARGE SCALE GENOMIC DNA]</scope>
</reference>
<proteinExistence type="predicted"/>
<name>A0A1F7X3P5_9BACT</name>
<accession>A0A1F7X3P5</accession>
<dbReference type="Proteomes" id="UP000176778">
    <property type="component" value="Unassembled WGS sequence"/>
</dbReference>
<evidence type="ECO:0000313" key="5">
    <source>
        <dbReference type="Proteomes" id="UP000176778"/>
    </source>
</evidence>